<accession>A0AAV3XJ68</accession>
<keyword evidence="1" id="KW-0812">Transmembrane</keyword>
<dbReference type="NCBIfam" id="TIGR04533">
    <property type="entry name" value="cyanosortB_assc"/>
    <property type="match status" value="1"/>
</dbReference>
<evidence type="ECO:0008006" key="4">
    <source>
        <dbReference type="Google" id="ProtNLM"/>
    </source>
</evidence>
<keyword evidence="3" id="KW-1185">Reference proteome</keyword>
<evidence type="ECO:0000256" key="1">
    <source>
        <dbReference type="SAM" id="Phobius"/>
    </source>
</evidence>
<reference evidence="2" key="1">
    <citation type="submission" date="2019-10" db="EMBL/GenBank/DDBJ databases">
        <title>Draft genome sequece of Microseira wollei NIES-4236.</title>
        <authorList>
            <person name="Yamaguchi H."/>
            <person name="Suzuki S."/>
            <person name="Kawachi M."/>
        </authorList>
    </citation>
    <scope>NUCLEOTIDE SEQUENCE</scope>
    <source>
        <strain evidence="2">NIES-4236</strain>
    </source>
</reference>
<dbReference type="RefSeq" id="WP_226586523.1">
    <property type="nucleotide sequence ID" value="NZ_BLAY01000094.1"/>
</dbReference>
<organism evidence="2 3">
    <name type="scientific">Microseira wollei NIES-4236</name>
    <dbReference type="NCBI Taxonomy" id="2530354"/>
    <lineage>
        <taxon>Bacteria</taxon>
        <taxon>Bacillati</taxon>
        <taxon>Cyanobacteriota</taxon>
        <taxon>Cyanophyceae</taxon>
        <taxon>Oscillatoriophycideae</taxon>
        <taxon>Aerosakkonematales</taxon>
        <taxon>Aerosakkonemataceae</taxon>
        <taxon>Microseira</taxon>
    </lineage>
</organism>
<gene>
    <name evidence="2" type="ORF">MiSe_53840</name>
</gene>
<dbReference type="InterPro" id="IPR030917">
    <property type="entry name" value="Cyanoexo_CrtB_assoc"/>
</dbReference>
<keyword evidence="1" id="KW-0472">Membrane</keyword>
<protein>
    <recommendedName>
        <fullName evidence="4">Cyanoexosortase B system-associated protein</fullName>
    </recommendedName>
</protein>
<comment type="caution">
    <text evidence="2">The sequence shown here is derived from an EMBL/GenBank/DDBJ whole genome shotgun (WGS) entry which is preliminary data.</text>
</comment>
<evidence type="ECO:0000313" key="3">
    <source>
        <dbReference type="Proteomes" id="UP001050975"/>
    </source>
</evidence>
<dbReference type="Proteomes" id="UP001050975">
    <property type="component" value="Unassembled WGS sequence"/>
</dbReference>
<sequence length="269" mass="30718">MNKFFNAKFGKGRVNKNLGETQAMPVKLAPLNSKLSKTILLVCLVLLMGLGAVPGYLKGSWRWEKPLSVTNLKQIRNLQKTGISLPNWQTLNQQPIEIGGHKWSFQVIGRDAQTQAILLLRPMRDDKDMPQVEWVDLRGFRWWQTNQPRQWQTDGFRRSQFTVPSTNAGGQTLQVEAQYFRNWIQERNFSGTFAVLQWYAWPTGGNPEPNRWFFADQIAQWQGRRLPWVAVSIMIPIEPLGDIERAWSVAESLGQTVQAALIADALKGS</sequence>
<evidence type="ECO:0000313" key="2">
    <source>
        <dbReference type="EMBL" id="GET40574.1"/>
    </source>
</evidence>
<keyword evidence="1" id="KW-1133">Transmembrane helix</keyword>
<proteinExistence type="predicted"/>
<dbReference type="EMBL" id="BLAY01000094">
    <property type="protein sequence ID" value="GET40574.1"/>
    <property type="molecule type" value="Genomic_DNA"/>
</dbReference>
<name>A0AAV3XJ68_9CYAN</name>
<feature type="transmembrane region" description="Helical" evidence="1">
    <location>
        <begin position="38"/>
        <end position="57"/>
    </location>
</feature>
<dbReference type="AlphaFoldDB" id="A0AAV3XJ68"/>